<evidence type="ECO:0000256" key="5">
    <source>
        <dbReference type="ARBA" id="ARBA00022776"/>
    </source>
</evidence>
<evidence type="ECO:0000256" key="10">
    <source>
        <dbReference type="ARBA" id="ARBA00023306"/>
    </source>
</evidence>
<dbReference type="GO" id="GO:0070550">
    <property type="term" value="P:rDNA chromatin condensation"/>
    <property type="evidence" value="ECO:0007669"/>
    <property type="project" value="EnsemblFungi"/>
</dbReference>
<evidence type="ECO:0000256" key="9">
    <source>
        <dbReference type="ARBA" id="ARBA00023242"/>
    </source>
</evidence>
<dbReference type="EMBL" id="HG793131">
    <property type="protein sequence ID" value="CDK29883.1"/>
    <property type="molecule type" value="Genomic_DNA"/>
</dbReference>
<organism evidence="15 16">
    <name type="scientific">Kuraishia capsulata CBS 1993</name>
    <dbReference type="NCBI Taxonomy" id="1382522"/>
    <lineage>
        <taxon>Eukaryota</taxon>
        <taxon>Fungi</taxon>
        <taxon>Dikarya</taxon>
        <taxon>Ascomycota</taxon>
        <taxon>Saccharomycotina</taxon>
        <taxon>Pichiomycetes</taxon>
        <taxon>Pichiales</taxon>
        <taxon>Pichiaceae</taxon>
        <taxon>Kuraishia</taxon>
    </lineage>
</organism>
<dbReference type="FunFam" id="3.40.50.300:FF:000481">
    <property type="entry name" value="Structural maintenance of chromosomes 4"/>
    <property type="match status" value="1"/>
</dbReference>
<evidence type="ECO:0000256" key="4">
    <source>
        <dbReference type="ARBA" id="ARBA00022741"/>
    </source>
</evidence>
<keyword evidence="8" id="KW-0226">DNA condensation</keyword>
<dbReference type="PIRSF" id="PIRSF005719">
    <property type="entry name" value="SMC"/>
    <property type="match status" value="1"/>
</dbReference>
<dbReference type="PANTHER" id="PTHR18937">
    <property type="entry name" value="STRUCTURAL MAINTENANCE OF CHROMOSOMES SMC FAMILY MEMBER"/>
    <property type="match status" value="1"/>
</dbReference>
<dbReference type="Proteomes" id="UP000019384">
    <property type="component" value="Unassembled WGS sequence"/>
</dbReference>
<dbReference type="GO" id="GO:0003682">
    <property type="term" value="F:chromatin binding"/>
    <property type="evidence" value="ECO:0007669"/>
    <property type="project" value="EnsemblFungi"/>
</dbReference>
<dbReference type="SUPFAM" id="SSF75553">
    <property type="entry name" value="Smc hinge domain"/>
    <property type="match status" value="1"/>
</dbReference>
<comment type="subcellular location">
    <subcellularLocation>
        <location evidence="1 11">Nucleus</location>
    </subcellularLocation>
</comment>
<evidence type="ECO:0000256" key="11">
    <source>
        <dbReference type="PIRNR" id="PIRNR005719"/>
    </source>
</evidence>
<dbReference type="GO" id="GO:0000796">
    <property type="term" value="C:condensin complex"/>
    <property type="evidence" value="ECO:0007669"/>
    <property type="project" value="EnsemblFungi"/>
</dbReference>
<keyword evidence="3" id="KW-0132">Cell division</keyword>
<evidence type="ECO:0000259" key="14">
    <source>
        <dbReference type="SMART" id="SM00968"/>
    </source>
</evidence>
<dbReference type="PANTHER" id="PTHR18937:SF172">
    <property type="entry name" value="STRUCTURAL MAINTENANCE OF CHROMOSOMES PROTEIN"/>
    <property type="match status" value="1"/>
</dbReference>
<evidence type="ECO:0000256" key="3">
    <source>
        <dbReference type="ARBA" id="ARBA00022618"/>
    </source>
</evidence>
<keyword evidence="4" id="KW-0547">Nucleotide-binding</keyword>
<feature type="coiled-coil region" evidence="12">
    <location>
        <begin position="799"/>
        <end position="913"/>
    </location>
</feature>
<comment type="similarity">
    <text evidence="2">Belongs to the SMC family. SMC4 subfamily.</text>
</comment>
<dbReference type="Gene3D" id="3.40.50.300">
    <property type="entry name" value="P-loop containing nucleotide triphosphate hydrolases"/>
    <property type="match status" value="2"/>
</dbReference>
<dbReference type="InterPro" id="IPR003395">
    <property type="entry name" value="RecF/RecN/SMC_N"/>
</dbReference>
<evidence type="ECO:0000256" key="1">
    <source>
        <dbReference type="ARBA" id="ARBA00004123"/>
    </source>
</evidence>
<sequence>MKALSESHQNVRSSRAKGRKEVRPSLSEDEKENISRNDSVANLESVDTNAVEQEFSDEDVSFDTANEIQVASLQPIAQPDQCATTMETEVEVEQEQQLPAETKPAERLVIDKLVLTNFKSYAGKQTIGPFDASFSAVVGPNGSGKSNVIDSLLFVFGFRATKMRQSKLSELIHKSENFPNLEFCAVDIYFKLVVDNEDATSSDIADSTLLVSRRAFKNNGSKYYINNMESTYSIVTKMLRDKGIDLDHKRFLILQGEVESIAQMKPKAENGGDDGLLEYLEDIIGTADYKGSIEQSLGRAAELNEVCREKEGRFKIVEDEKSALEDKKDGALEFLKKEKELLHYRSIQLQYEQAKYSKEQTTVEETVSGLADKLNQERTETQEYEQEIKDMIEEHHGLKQSLEKLTKQVSSLEKSYRQIQREKMSLDEKLKHLETKKKKASKSLASNEQSVREAEANTAQIEKEQEDFQSQLNSLDKQLAKEKEELESARLELADKTQAFTLEVEELKEVLEPWIEKLNSKDSQIAVLQSELEMLVRKKNESATELARIQEQIEALITQGKDKKRQALELREENKGLPSKIKQGKFSVENASRKLEEFHSEASTLRQKVSEARNNLSSDQNKSKVLTALGRLKQTGRIEGFYGRLGDLGAIDEKYDVAISTACPGLDSMVVQTVQTGRQCLEYLRNNNLGYGRFLVLDELRRGNMNPIQTPRNVPRLFDLVKPVDSKFAPAFYDSLGDTLVAANLEEAKSVAYGARRWRVVTIDGKVIDVSGTLSGGGDFVNKGGMKSSNAGNISEAEIEQLEKTLNDKEAFVKQAEDVYDQMVTHLRDLEERKPEIETELAKLSMDADAIATEIQALQRTAQEIIRNTSNSSEIDEAISQTESKLATLRVEREELKAGAAKIEQEIKEVENKIMDVGGVKLRMLHSKVDSALQKKEIVQKQFQSHKTQLKKLAGDLTRLAKAAASYKKDIEDCESESDKLTSSNAENDSEFVALEAQIGSLQGEREDVISSIEKTGEELDLKEKRLAELRSGQIEIENKLEKHQGYLKSVVKKLGTIQEELDSFEIRTFDENELEWLEEKDEARNEIDQSGILSRLTPDEIDDIKIDDVEAKIANLEDYMEDVKVDLDVLQEYSRRYREYNSRKSDLNNAVSEREREVELAETLKKKRYTEFMAGFHTISMTLKEMYQMITMGGNAELELVDSLDPFSEGILFSVMPPKKSWKNISNLSGGEKTLSSLALVFSLHRYKPTPLYVMDEIDAALDFRNVSIVANYIKDRTKNAQFIVISLRNNMFELAKQLVGVYKVNNMTKSISLQNREMVNEQSDPPS</sequence>
<dbReference type="FunFam" id="3.40.50.300:FF:000585">
    <property type="entry name" value="Structural maintenance of chromosomes 4"/>
    <property type="match status" value="1"/>
</dbReference>
<dbReference type="GO" id="GO:0070058">
    <property type="term" value="P:tRNA gene clustering"/>
    <property type="evidence" value="ECO:0007669"/>
    <property type="project" value="EnsemblFungi"/>
</dbReference>
<dbReference type="InterPro" id="IPR027417">
    <property type="entry name" value="P-loop_NTPase"/>
</dbReference>
<feature type="coiled-coil region" evidence="12">
    <location>
        <begin position="1107"/>
        <end position="1168"/>
    </location>
</feature>
<dbReference type="InterPro" id="IPR036277">
    <property type="entry name" value="SMC_hinge_sf"/>
</dbReference>
<feature type="region of interest" description="Disordered" evidence="13">
    <location>
        <begin position="1"/>
        <end position="45"/>
    </location>
</feature>
<dbReference type="HOGENOM" id="CLU_001042_4_1_1"/>
<name>W6MTS1_9ASCO</name>
<dbReference type="InterPro" id="IPR024704">
    <property type="entry name" value="SMC"/>
</dbReference>
<feature type="compositionally biased region" description="Polar residues" evidence="13">
    <location>
        <begin position="36"/>
        <end position="45"/>
    </location>
</feature>
<keyword evidence="10" id="KW-0131">Cell cycle</keyword>
<dbReference type="GO" id="GO:0051301">
    <property type="term" value="P:cell division"/>
    <property type="evidence" value="ECO:0007669"/>
    <property type="project" value="UniProtKB-KW"/>
</dbReference>
<evidence type="ECO:0000256" key="2">
    <source>
        <dbReference type="ARBA" id="ARBA00006005"/>
    </source>
</evidence>
<dbReference type="STRING" id="1382522.W6MTS1"/>
<evidence type="ECO:0000313" key="16">
    <source>
        <dbReference type="Proteomes" id="UP000019384"/>
    </source>
</evidence>
<dbReference type="SMART" id="SM00968">
    <property type="entry name" value="SMC_hinge"/>
    <property type="match status" value="1"/>
</dbReference>
<dbReference type="Pfam" id="PF02463">
    <property type="entry name" value="SMC_N"/>
    <property type="match status" value="1"/>
</dbReference>
<dbReference type="Pfam" id="PF06470">
    <property type="entry name" value="SMC_hinge"/>
    <property type="match status" value="1"/>
</dbReference>
<evidence type="ECO:0000256" key="6">
    <source>
        <dbReference type="ARBA" id="ARBA00022840"/>
    </source>
</evidence>
<evidence type="ECO:0000256" key="7">
    <source>
        <dbReference type="ARBA" id="ARBA00023054"/>
    </source>
</evidence>
<dbReference type="GeneID" id="34523253"/>
<gene>
    <name evidence="15" type="ORF">KUCA_T00005877001</name>
</gene>
<reference evidence="15" key="1">
    <citation type="submission" date="2013-12" db="EMBL/GenBank/DDBJ databases">
        <authorList>
            <person name="Genoscope - CEA"/>
        </authorList>
    </citation>
    <scope>NUCLEOTIDE SEQUENCE</scope>
    <source>
        <strain evidence="15">CBS 1993</strain>
    </source>
</reference>
<dbReference type="RefSeq" id="XP_022461865.1">
    <property type="nucleotide sequence ID" value="XM_022603463.1"/>
</dbReference>
<dbReference type="Gene3D" id="1.10.287.1490">
    <property type="match status" value="2"/>
</dbReference>
<dbReference type="GO" id="GO:0005524">
    <property type="term" value="F:ATP binding"/>
    <property type="evidence" value="ECO:0007669"/>
    <property type="project" value="UniProtKB-KW"/>
</dbReference>
<accession>W6MTS1</accession>
<dbReference type="GO" id="GO:0007076">
    <property type="term" value="P:mitotic chromosome condensation"/>
    <property type="evidence" value="ECO:0007669"/>
    <property type="project" value="EnsemblFungi"/>
</dbReference>
<evidence type="ECO:0000256" key="13">
    <source>
        <dbReference type="SAM" id="MobiDB-lite"/>
    </source>
</evidence>
<proteinExistence type="inferred from homology"/>
<dbReference type="GO" id="GO:0016887">
    <property type="term" value="F:ATP hydrolysis activity"/>
    <property type="evidence" value="ECO:0007669"/>
    <property type="project" value="EnsemblFungi"/>
</dbReference>
<protein>
    <recommendedName>
        <fullName evidence="11">Structural maintenance of chromosomes protein</fullName>
    </recommendedName>
</protein>
<evidence type="ECO:0000313" key="15">
    <source>
        <dbReference type="EMBL" id="CDK29883.1"/>
    </source>
</evidence>
<evidence type="ECO:0000256" key="8">
    <source>
        <dbReference type="ARBA" id="ARBA00023067"/>
    </source>
</evidence>
<feature type="region of interest" description="Disordered" evidence="13">
    <location>
        <begin position="434"/>
        <end position="468"/>
    </location>
</feature>
<evidence type="ECO:0000256" key="12">
    <source>
        <dbReference type="SAM" id="Coils"/>
    </source>
</evidence>
<keyword evidence="7 12" id="KW-0175">Coiled coil</keyword>
<feature type="coiled-coil region" evidence="12">
    <location>
        <begin position="532"/>
        <end position="622"/>
    </location>
</feature>
<dbReference type="SUPFAM" id="SSF52540">
    <property type="entry name" value="P-loop containing nucleoside triphosphate hydrolases"/>
    <property type="match status" value="2"/>
</dbReference>
<feature type="domain" description="SMC hinge" evidence="14">
    <location>
        <begin position="639"/>
        <end position="752"/>
    </location>
</feature>
<feature type="compositionally biased region" description="Polar residues" evidence="13">
    <location>
        <begin position="1"/>
        <end position="13"/>
    </location>
</feature>
<dbReference type="GO" id="GO:0005634">
    <property type="term" value="C:nucleus"/>
    <property type="evidence" value="ECO:0007669"/>
    <property type="project" value="UniProtKB-SubCell"/>
</dbReference>
<keyword evidence="9 11" id="KW-0539">Nucleus</keyword>
<dbReference type="OrthoDB" id="5575062at2759"/>
<dbReference type="Gene3D" id="3.30.70.1620">
    <property type="match status" value="1"/>
</dbReference>
<keyword evidence="16" id="KW-1185">Reference proteome</keyword>
<dbReference type="Gene3D" id="1.20.1060.20">
    <property type="match status" value="1"/>
</dbReference>
<dbReference type="InterPro" id="IPR010935">
    <property type="entry name" value="SMC_hinge"/>
</dbReference>
<feature type="compositionally biased region" description="Basic and acidic residues" evidence="13">
    <location>
        <begin position="19"/>
        <end position="35"/>
    </location>
</feature>
<keyword evidence="6" id="KW-0067">ATP-binding</keyword>
<reference evidence="15" key="2">
    <citation type="submission" date="2014-02" db="EMBL/GenBank/DDBJ databases">
        <title>Complete DNA sequence of /Kuraishia capsulata/ illustrates novel genomic features among budding yeasts (/Saccharomycotina/).</title>
        <authorList>
            <person name="Morales L."/>
            <person name="Noel B."/>
            <person name="Porcel B."/>
            <person name="Marcet-Houben M."/>
            <person name="Hullo M-F."/>
            <person name="Sacerdot C."/>
            <person name="Tekaia F."/>
            <person name="Leh-Louis V."/>
            <person name="Despons L."/>
            <person name="Khanna V."/>
            <person name="Aury J-M."/>
            <person name="Barbe V."/>
            <person name="Couloux A."/>
            <person name="Labadie K."/>
            <person name="Pelletier E."/>
            <person name="Souciet J-L."/>
            <person name="Boekhout T."/>
            <person name="Gabaldon T."/>
            <person name="Wincker P."/>
            <person name="Dujon B."/>
        </authorList>
    </citation>
    <scope>NUCLEOTIDE SEQUENCE</scope>
    <source>
        <strain evidence="15">CBS 1993</strain>
    </source>
</reference>
<keyword evidence="5" id="KW-0498">Mitosis</keyword>